<keyword evidence="7" id="KW-0055">Arginine biosynthesis</keyword>
<dbReference type="GO" id="GO:1900079">
    <property type="term" value="P:regulation of arginine biosynthetic process"/>
    <property type="evidence" value="ECO:0007669"/>
    <property type="project" value="UniProtKB-UniRule"/>
</dbReference>
<dbReference type="STRING" id="396268.IV45_GL000985"/>
<comment type="function">
    <text evidence="7">Regulates arginine biosynthesis genes.</text>
</comment>
<organism evidence="10 11">
    <name type="scientific">Limosilactobacillus secaliphilus</name>
    <dbReference type="NCBI Taxonomy" id="396268"/>
    <lineage>
        <taxon>Bacteria</taxon>
        <taxon>Bacillati</taxon>
        <taxon>Bacillota</taxon>
        <taxon>Bacilli</taxon>
        <taxon>Lactobacillales</taxon>
        <taxon>Lactobacillaceae</taxon>
        <taxon>Limosilactobacillus</taxon>
    </lineage>
</organism>
<dbReference type="Gene3D" id="3.30.1360.40">
    <property type="match status" value="1"/>
</dbReference>
<dbReference type="InterPro" id="IPR001669">
    <property type="entry name" value="Arg_repress"/>
</dbReference>
<evidence type="ECO:0000256" key="6">
    <source>
        <dbReference type="ARBA" id="ARBA00023163"/>
    </source>
</evidence>
<name>A0A0R2I8Z7_9LACO</name>
<dbReference type="SUPFAM" id="SSF55252">
    <property type="entry name" value="C-terminal domain of arginine repressor"/>
    <property type="match status" value="1"/>
</dbReference>
<evidence type="ECO:0000256" key="1">
    <source>
        <dbReference type="ARBA" id="ARBA00004496"/>
    </source>
</evidence>
<evidence type="ECO:0000256" key="2">
    <source>
        <dbReference type="ARBA" id="ARBA00008316"/>
    </source>
</evidence>
<dbReference type="PRINTS" id="PR01467">
    <property type="entry name" value="ARGREPRESSOR"/>
</dbReference>
<dbReference type="Gene3D" id="1.10.10.10">
    <property type="entry name" value="Winged helix-like DNA-binding domain superfamily/Winged helix DNA-binding domain"/>
    <property type="match status" value="1"/>
</dbReference>
<dbReference type="EMBL" id="JQBW01000010">
    <property type="protein sequence ID" value="KRN58535.1"/>
    <property type="molecule type" value="Genomic_DNA"/>
</dbReference>
<keyword evidence="4 7" id="KW-0805">Transcription regulation</keyword>
<reference evidence="10 11" key="1">
    <citation type="journal article" date="2015" name="Genome Announc.">
        <title>Expanding the biotechnology potential of lactobacilli through comparative genomics of 213 strains and associated genera.</title>
        <authorList>
            <person name="Sun Z."/>
            <person name="Harris H.M."/>
            <person name="McCann A."/>
            <person name="Guo C."/>
            <person name="Argimon S."/>
            <person name="Zhang W."/>
            <person name="Yang X."/>
            <person name="Jeffery I.B."/>
            <person name="Cooney J.C."/>
            <person name="Kagawa T.F."/>
            <person name="Liu W."/>
            <person name="Song Y."/>
            <person name="Salvetti E."/>
            <person name="Wrobel A."/>
            <person name="Rasinkangas P."/>
            <person name="Parkhill J."/>
            <person name="Rea M.C."/>
            <person name="O'Sullivan O."/>
            <person name="Ritari J."/>
            <person name="Douillard F.P."/>
            <person name="Paul Ross R."/>
            <person name="Yang R."/>
            <person name="Briner A.E."/>
            <person name="Felis G.E."/>
            <person name="de Vos W.M."/>
            <person name="Barrangou R."/>
            <person name="Klaenhammer T.R."/>
            <person name="Caufield P.W."/>
            <person name="Cui Y."/>
            <person name="Zhang H."/>
            <person name="O'Toole P.W."/>
        </authorList>
    </citation>
    <scope>NUCLEOTIDE SEQUENCE [LARGE SCALE GENOMIC DNA]</scope>
    <source>
        <strain evidence="10 11">DSM 17896</strain>
    </source>
</reference>
<evidence type="ECO:0000256" key="7">
    <source>
        <dbReference type="HAMAP-Rule" id="MF_00173"/>
    </source>
</evidence>
<dbReference type="GO" id="GO:0005737">
    <property type="term" value="C:cytoplasm"/>
    <property type="evidence" value="ECO:0007669"/>
    <property type="project" value="UniProtKB-SubCell"/>
</dbReference>
<dbReference type="InterPro" id="IPR020899">
    <property type="entry name" value="Arg_repress_C"/>
</dbReference>
<dbReference type="HAMAP" id="MF_00173">
    <property type="entry name" value="Arg_repressor"/>
    <property type="match status" value="1"/>
</dbReference>
<dbReference type="Pfam" id="PF01316">
    <property type="entry name" value="Arg_repressor"/>
    <property type="match status" value="1"/>
</dbReference>
<gene>
    <name evidence="7" type="primary">argR</name>
    <name evidence="10" type="ORF">IV45_GL000985</name>
</gene>
<dbReference type="UniPathway" id="UPA00068"/>
<accession>A0A0R2I8Z7</accession>
<dbReference type="PATRIC" id="fig|396268.3.peg.997"/>
<dbReference type="AlphaFoldDB" id="A0A0R2I8Z7"/>
<evidence type="ECO:0000256" key="4">
    <source>
        <dbReference type="ARBA" id="ARBA00023015"/>
    </source>
</evidence>
<comment type="subcellular location">
    <subcellularLocation>
        <location evidence="1 7">Cytoplasm</location>
    </subcellularLocation>
</comment>
<keyword evidence="7" id="KW-0678">Repressor</keyword>
<dbReference type="GO" id="GO:0003677">
    <property type="term" value="F:DNA binding"/>
    <property type="evidence" value="ECO:0007669"/>
    <property type="project" value="UniProtKB-KW"/>
</dbReference>
<dbReference type="InterPro" id="IPR036251">
    <property type="entry name" value="Arg_repress_C_sf"/>
</dbReference>
<dbReference type="PANTHER" id="PTHR34471">
    <property type="entry name" value="ARGININE REPRESSOR"/>
    <property type="match status" value="1"/>
</dbReference>
<keyword evidence="6 7" id="KW-0804">Transcription</keyword>
<dbReference type="Proteomes" id="UP000050934">
    <property type="component" value="Unassembled WGS sequence"/>
</dbReference>
<protein>
    <recommendedName>
        <fullName evidence="7">Arginine repressor</fullName>
    </recommendedName>
</protein>
<dbReference type="GO" id="GO:0006526">
    <property type="term" value="P:L-arginine biosynthetic process"/>
    <property type="evidence" value="ECO:0007669"/>
    <property type="project" value="UniProtKB-UniPathway"/>
</dbReference>
<evidence type="ECO:0000313" key="10">
    <source>
        <dbReference type="EMBL" id="KRN58535.1"/>
    </source>
</evidence>
<dbReference type="Pfam" id="PF02863">
    <property type="entry name" value="Arg_repressor_C"/>
    <property type="match status" value="1"/>
</dbReference>
<dbReference type="InterPro" id="IPR036388">
    <property type="entry name" value="WH-like_DNA-bd_sf"/>
</dbReference>
<dbReference type="InterPro" id="IPR036390">
    <property type="entry name" value="WH_DNA-bd_sf"/>
</dbReference>
<keyword evidence="11" id="KW-1185">Reference proteome</keyword>
<sequence>MNMQRGTNMNHKERRQLILKLVNENQITTQEQLLGLLKEQGVVATQATVSRDIHALNIVKASDSRGVTFYKQLQVDTADQHQRLYDAIRSNVVSATVVQFMNVIKTTPNSSFATVLAGLLDDSDLTDIVGTLAGNDTLITISKTNESANVVNKLVKDHMDIN</sequence>
<dbReference type="SUPFAM" id="SSF46785">
    <property type="entry name" value="Winged helix' DNA-binding domain"/>
    <property type="match status" value="1"/>
</dbReference>
<evidence type="ECO:0000259" key="8">
    <source>
        <dbReference type="Pfam" id="PF01316"/>
    </source>
</evidence>
<evidence type="ECO:0000256" key="3">
    <source>
        <dbReference type="ARBA" id="ARBA00022490"/>
    </source>
</evidence>
<evidence type="ECO:0000259" key="9">
    <source>
        <dbReference type="Pfam" id="PF02863"/>
    </source>
</evidence>
<keyword evidence="5 7" id="KW-0238">DNA-binding</keyword>
<keyword evidence="7" id="KW-0028">Amino-acid biosynthesis</keyword>
<keyword evidence="3 7" id="KW-0963">Cytoplasm</keyword>
<feature type="domain" description="Arginine repressor C-terminal" evidence="9">
    <location>
        <begin position="89"/>
        <end position="155"/>
    </location>
</feature>
<comment type="caution">
    <text evidence="10">The sequence shown here is derived from an EMBL/GenBank/DDBJ whole genome shotgun (WGS) entry which is preliminary data.</text>
</comment>
<evidence type="ECO:0000313" key="11">
    <source>
        <dbReference type="Proteomes" id="UP000050934"/>
    </source>
</evidence>
<comment type="similarity">
    <text evidence="2 7">Belongs to the ArgR family.</text>
</comment>
<comment type="pathway">
    <text evidence="7">Amino-acid biosynthesis; L-arginine biosynthesis [regulation].</text>
</comment>
<dbReference type="GO" id="GO:0034618">
    <property type="term" value="F:arginine binding"/>
    <property type="evidence" value="ECO:0007669"/>
    <property type="project" value="InterPro"/>
</dbReference>
<dbReference type="InterPro" id="IPR020900">
    <property type="entry name" value="Arg_repress_DNA-bd"/>
</dbReference>
<evidence type="ECO:0000256" key="5">
    <source>
        <dbReference type="ARBA" id="ARBA00023125"/>
    </source>
</evidence>
<dbReference type="PANTHER" id="PTHR34471:SF1">
    <property type="entry name" value="ARGININE REPRESSOR"/>
    <property type="match status" value="1"/>
</dbReference>
<feature type="domain" description="Arginine repressor DNA-binding" evidence="8">
    <location>
        <begin position="9"/>
        <end position="73"/>
    </location>
</feature>
<dbReference type="GO" id="GO:0003700">
    <property type="term" value="F:DNA-binding transcription factor activity"/>
    <property type="evidence" value="ECO:0007669"/>
    <property type="project" value="UniProtKB-UniRule"/>
</dbReference>
<proteinExistence type="inferred from homology"/>
<dbReference type="GO" id="GO:0051259">
    <property type="term" value="P:protein complex oligomerization"/>
    <property type="evidence" value="ECO:0007669"/>
    <property type="project" value="InterPro"/>
</dbReference>